<dbReference type="InterPro" id="IPR013658">
    <property type="entry name" value="SGL"/>
</dbReference>
<dbReference type="PANTHER" id="PTHR40274">
    <property type="entry name" value="VIRGINIAMYCIN B LYASE"/>
    <property type="match status" value="1"/>
</dbReference>
<organism evidence="3 4">
    <name type="scientific">Paradevosia shaoguanensis</name>
    <dbReference type="NCBI Taxonomy" id="1335043"/>
    <lineage>
        <taxon>Bacteria</taxon>
        <taxon>Pseudomonadati</taxon>
        <taxon>Pseudomonadota</taxon>
        <taxon>Alphaproteobacteria</taxon>
        <taxon>Hyphomicrobiales</taxon>
        <taxon>Devosiaceae</taxon>
        <taxon>Paradevosia</taxon>
    </lineage>
</organism>
<proteinExistence type="predicted"/>
<reference evidence="3" key="1">
    <citation type="submission" date="2022-03" db="EMBL/GenBank/DDBJ databases">
        <title>The complete genome sequence of a Methyloterrigena soli.</title>
        <authorList>
            <person name="Zi Z."/>
        </authorList>
    </citation>
    <scope>NUCLEOTIDE SEQUENCE</scope>
    <source>
        <strain evidence="3">M48</strain>
    </source>
</reference>
<evidence type="ECO:0000259" key="2">
    <source>
        <dbReference type="Pfam" id="PF08450"/>
    </source>
</evidence>
<dbReference type="Pfam" id="PF08450">
    <property type="entry name" value="SGL"/>
    <property type="match status" value="1"/>
</dbReference>
<feature type="chain" id="PRO_5041423854" evidence="1">
    <location>
        <begin position="24"/>
        <end position="305"/>
    </location>
</feature>
<dbReference type="AlphaFoldDB" id="A0AA41UAQ3"/>
<dbReference type="RefSeq" id="WP_281735435.1">
    <property type="nucleotide sequence ID" value="NZ_JAKETQ010000001.1"/>
</dbReference>
<evidence type="ECO:0000256" key="1">
    <source>
        <dbReference type="SAM" id="SignalP"/>
    </source>
</evidence>
<gene>
    <name evidence="3" type="ORF">ML536_07285</name>
</gene>
<dbReference type="InterPro" id="IPR051344">
    <property type="entry name" value="Vgb"/>
</dbReference>
<evidence type="ECO:0000313" key="3">
    <source>
        <dbReference type="EMBL" id="MCI0126628.1"/>
    </source>
</evidence>
<protein>
    <submittedName>
        <fullName evidence="3">SMP-30/gluconolactonase/LRE family protein</fullName>
    </submittedName>
</protein>
<keyword evidence="1" id="KW-0732">Signal</keyword>
<dbReference type="PANTHER" id="PTHR40274:SF4">
    <property type="entry name" value="BLL1406 PROTEIN"/>
    <property type="match status" value="1"/>
</dbReference>
<sequence>MSAKTIALYAFTAAILTPAAAFAADKVQIGDQKVFPESITSTADGTLYAGSMPLGQVYKAAPGAEKTELLIDKPAEGPGSVLGVYADEAAKTLWVCYSDPAAFGGKTDALPANVVAYDLATAEKKGSYALDKGSFCNDIATTADGSAYIADTSNGSVMLLKPGASALEVWVKDAKLAGIDGLSFGPDGALYVNSVTANKLLRIDVGADGAAGAITELTTSEPLKGPDGMRFGDDGKLYLAQNGAGRADVVTIEGDNATITKVQDGFKTPTAVTKVGDTLWILDARFADMQAADPGLFYAYAAKLQ</sequence>
<dbReference type="InterPro" id="IPR011042">
    <property type="entry name" value="6-blade_b-propeller_TolB-like"/>
</dbReference>
<feature type="domain" description="SMP-30/Gluconolactonase/LRE-like region" evidence="2">
    <location>
        <begin position="36"/>
        <end position="279"/>
    </location>
</feature>
<dbReference type="EMBL" id="JALAZD010000001">
    <property type="protein sequence ID" value="MCI0126628.1"/>
    <property type="molecule type" value="Genomic_DNA"/>
</dbReference>
<dbReference type="SUPFAM" id="SSF63829">
    <property type="entry name" value="Calcium-dependent phosphotriesterase"/>
    <property type="match status" value="1"/>
</dbReference>
<comment type="caution">
    <text evidence="3">The sequence shown here is derived from an EMBL/GenBank/DDBJ whole genome shotgun (WGS) entry which is preliminary data.</text>
</comment>
<dbReference type="Gene3D" id="2.120.10.30">
    <property type="entry name" value="TolB, C-terminal domain"/>
    <property type="match status" value="1"/>
</dbReference>
<name>A0AA41UAQ3_9HYPH</name>
<dbReference type="Proteomes" id="UP001156140">
    <property type="component" value="Unassembled WGS sequence"/>
</dbReference>
<accession>A0AA41UAQ3</accession>
<keyword evidence="4" id="KW-1185">Reference proteome</keyword>
<feature type="signal peptide" evidence="1">
    <location>
        <begin position="1"/>
        <end position="23"/>
    </location>
</feature>
<evidence type="ECO:0000313" key="4">
    <source>
        <dbReference type="Proteomes" id="UP001156140"/>
    </source>
</evidence>